<evidence type="ECO:0000256" key="1">
    <source>
        <dbReference type="ARBA" id="ARBA00023242"/>
    </source>
</evidence>
<keyword evidence="1" id="KW-0539">Nucleus</keyword>
<keyword evidence="4" id="KW-1185">Reference proteome</keyword>
<dbReference type="STRING" id="5539.A0A3E2HQX2"/>
<feature type="domain" description="Zn(2)-C6 fungal-type" evidence="2">
    <location>
        <begin position="20"/>
        <end position="48"/>
    </location>
</feature>
<dbReference type="EMBL" id="NCSJ02000005">
    <property type="protein sequence ID" value="RFU35768.1"/>
    <property type="molecule type" value="Genomic_DNA"/>
</dbReference>
<name>A0A3E2HQX2_SCYLI</name>
<accession>A0A3E2HQX2</accession>
<dbReference type="AlphaFoldDB" id="A0A3E2HQX2"/>
<dbReference type="GO" id="GO:0000981">
    <property type="term" value="F:DNA-binding transcription factor activity, RNA polymerase II-specific"/>
    <property type="evidence" value="ECO:0007669"/>
    <property type="project" value="InterPro"/>
</dbReference>
<dbReference type="PANTHER" id="PTHR38111">
    <property type="entry name" value="ZN(2)-C6 FUNGAL-TYPE DOMAIN-CONTAINING PROTEIN-RELATED"/>
    <property type="match status" value="1"/>
</dbReference>
<reference evidence="3 4" key="1">
    <citation type="submission" date="2018-05" db="EMBL/GenBank/DDBJ databases">
        <title>Draft genome sequence of Scytalidium lignicola DSM 105466, a ubiquitous saprotrophic fungus.</title>
        <authorList>
            <person name="Buettner E."/>
            <person name="Gebauer A.M."/>
            <person name="Hofrichter M."/>
            <person name="Liers C."/>
            <person name="Kellner H."/>
        </authorList>
    </citation>
    <scope>NUCLEOTIDE SEQUENCE [LARGE SCALE GENOMIC DNA]</scope>
    <source>
        <strain evidence="3 4">DSM 105466</strain>
    </source>
</reference>
<dbReference type="PROSITE" id="PS50048">
    <property type="entry name" value="ZN2_CY6_FUNGAL_2"/>
    <property type="match status" value="1"/>
</dbReference>
<organism evidence="3 4">
    <name type="scientific">Scytalidium lignicola</name>
    <name type="common">Hyphomycete</name>
    <dbReference type="NCBI Taxonomy" id="5539"/>
    <lineage>
        <taxon>Eukaryota</taxon>
        <taxon>Fungi</taxon>
        <taxon>Dikarya</taxon>
        <taxon>Ascomycota</taxon>
        <taxon>Pezizomycotina</taxon>
        <taxon>Leotiomycetes</taxon>
        <taxon>Leotiomycetes incertae sedis</taxon>
        <taxon>Scytalidium</taxon>
    </lineage>
</organism>
<dbReference type="OMA" id="CVICVIQ"/>
<evidence type="ECO:0000313" key="4">
    <source>
        <dbReference type="Proteomes" id="UP000258309"/>
    </source>
</evidence>
<evidence type="ECO:0000259" key="2">
    <source>
        <dbReference type="PROSITE" id="PS50048"/>
    </source>
</evidence>
<dbReference type="InterPro" id="IPR036864">
    <property type="entry name" value="Zn2-C6_fun-type_DNA-bd_sf"/>
</dbReference>
<dbReference type="SUPFAM" id="SSF57701">
    <property type="entry name" value="Zn2/Cys6 DNA-binding domain"/>
    <property type="match status" value="1"/>
</dbReference>
<dbReference type="Proteomes" id="UP000258309">
    <property type="component" value="Unassembled WGS sequence"/>
</dbReference>
<evidence type="ECO:0000313" key="3">
    <source>
        <dbReference type="EMBL" id="RFU35768.1"/>
    </source>
</evidence>
<proteinExistence type="predicted"/>
<dbReference type="Gene3D" id="4.10.240.10">
    <property type="entry name" value="Zn(2)-C6 fungal-type DNA-binding domain"/>
    <property type="match status" value="1"/>
</dbReference>
<dbReference type="CDD" id="cd00067">
    <property type="entry name" value="GAL4"/>
    <property type="match status" value="1"/>
</dbReference>
<dbReference type="OrthoDB" id="4491390at2759"/>
<dbReference type="SMART" id="SM00066">
    <property type="entry name" value="GAL4"/>
    <property type="match status" value="1"/>
</dbReference>
<dbReference type="GO" id="GO:0008270">
    <property type="term" value="F:zinc ion binding"/>
    <property type="evidence" value="ECO:0007669"/>
    <property type="project" value="InterPro"/>
</dbReference>
<protein>
    <recommendedName>
        <fullName evidence="2">Zn(2)-C6 fungal-type domain-containing protein</fullName>
    </recommendedName>
</protein>
<dbReference type="PROSITE" id="PS00463">
    <property type="entry name" value="ZN2_CY6_FUNGAL_1"/>
    <property type="match status" value="1"/>
</dbReference>
<dbReference type="InterPro" id="IPR001138">
    <property type="entry name" value="Zn2Cys6_DnaBD"/>
</dbReference>
<gene>
    <name evidence="3" type="ORF">B7463_g545</name>
</gene>
<feature type="non-terminal residue" evidence="3">
    <location>
        <position position="1"/>
    </location>
</feature>
<feature type="non-terminal residue" evidence="3">
    <location>
        <position position="516"/>
    </location>
</feature>
<dbReference type="InterPro" id="IPR053178">
    <property type="entry name" value="Osmoadaptation_assoc"/>
</dbReference>
<sequence>MMADSSIFHSKVGKGGKAQACHDCKRRKVKCDYRKPTCLRCEKAEIACKGYQRDTIFVNRTPRNLSTTLKRNNLSLHVPRSFDEHLQLLKSQLQKPAGQQTQFRLQALELLKKLYLPQPSLANIRESSLYSWLPTVCEIEGESHALDYSLLAFCVIQVAVTKTGSVSVDEALQVYNHALQTLLVEIDDFGAGRSDEILAAISVLSTSELFVCPTDHAWRAHAQGITEILRIRSGMNFPIPIRQSFCTRIWVLLLIEALSKRSTRSMTIYHCHQLSHFISTNSEHGSLHELIGVACEVPVLLEESEMLIASSSIIVEPWRTNLFKASLAVLEKLHDRHQKYKAKTGRPLYWAMPSGVDNPADDPYDSKLFPFALQFESLESASQVVLWWAIVLQVLCSMIDLYHHFFGCSTPSSAFDQSKSENLTGPQPLLNSRFPTMSSVKEEADKLARFLCQSIEYCHRIENGTIGPQTTTYAQWVLKSYFRQFHYERELVWCLNIKNMRGPGFRHGIELMGFQD</sequence>
<dbReference type="PANTHER" id="PTHR38111:SF2">
    <property type="entry name" value="FINGER DOMAIN PROTEIN, PUTATIVE (AFU_ORTHOLOGUE AFUA_1G01560)-RELATED"/>
    <property type="match status" value="1"/>
</dbReference>
<comment type="caution">
    <text evidence="3">The sequence shown here is derived from an EMBL/GenBank/DDBJ whole genome shotgun (WGS) entry which is preliminary data.</text>
</comment>
<dbReference type="Pfam" id="PF00172">
    <property type="entry name" value="Zn_clus"/>
    <property type="match status" value="1"/>
</dbReference>